<evidence type="ECO:0000313" key="3">
    <source>
        <dbReference type="Proteomes" id="UP001177140"/>
    </source>
</evidence>
<keyword evidence="3" id="KW-1185">Reference proteome</keyword>
<feature type="region of interest" description="Disordered" evidence="1">
    <location>
        <begin position="110"/>
        <end position="133"/>
    </location>
</feature>
<protein>
    <submittedName>
        <fullName evidence="2">Uncharacterized protein</fullName>
    </submittedName>
</protein>
<comment type="caution">
    <text evidence="2">The sequence shown here is derived from an EMBL/GenBank/DDBJ whole genome shotgun (WGS) entry which is preliminary data.</text>
</comment>
<evidence type="ECO:0000313" key="2">
    <source>
        <dbReference type="EMBL" id="MCL7031851.1"/>
    </source>
</evidence>
<gene>
    <name evidence="2" type="ORF">MKW94_002342</name>
</gene>
<dbReference type="Proteomes" id="UP001177140">
    <property type="component" value="Unassembled WGS sequence"/>
</dbReference>
<proteinExistence type="predicted"/>
<feature type="region of interest" description="Disordered" evidence="1">
    <location>
        <begin position="41"/>
        <end position="89"/>
    </location>
</feature>
<evidence type="ECO:0000256" key="1">
    <source>
        <dbReference type="SAM" id="MobiDB-lite"/>
    </source>
</evidence>
<dbReference type="EMBL" id="JAJJMA010116689">
    <property type="protein sequence ID" value="MCL7031851.1"/>
    <property type="molecule type" value="Genomic_DNA"/>
</dbReference>
<organism evidence="2 3">
    <name type="scientific">Papaver nudicaule</name>
    <name type="common">Iceland poppy</name>
    <dbReference type="NCBI Taxonomy" id="74823"/>
    <lineage>
        <taxon>Eukaryota</taxon>
        <taxon>Viridiplantae</taxon>
        <taxon>Streptophyta</taxon>
        <taxon>Embryophyta</taxon>
        <taxon>Tracheophyta</taxon>
        <taxon>Spermatophyta</taxon>
        <taxon>Magnoliopsida</taxon>
        <taxon>Ranunculales</taxon>
        <taxon>Papaveraceae</taxon>
        <taxon>Papaveroideae</taxon>
        <taxon>Papaver</taxon>
    </lineage>
</organism>
<feature type="non-terminal residue" evidence="2">
    <location>
        <position position="1"/>
    </location>
</feature>
<accession>A0AA41V5U3</accession>
<sequence>STASLWEDIIQSQSFQNVDDHGQEFEGRVVIVPLKEDSIPTKSYKCASEPGKLKEPFGDFGSTNLMEDAGQKPIRSRPGTSKKVPTLSDSMSNFDDLSFFLNPRKTSAKQITEPAVTDTTSYTYDMQKRSKQE</sequence>
<feature type="non-terminal residue" evidence="2">
    <location>
        <position position="133"/>
    </location>
</feature>
<reference evidence="2" key="1">
    <citation type="submission" date="2022-03" db="EMBL/GenBank/DDBJ databases">
        <title>A functionally conserved STORR gene fusion in Papaver species that diverged 16.8 million years ago.</title>
        <authorList>
            <person name="Catania T."/>
        </authorList>
    </citation>
    <scope>NUCLEOTIDE SEQUENCE</scope>
    <source>
        <strain evidence="2">S-191538</strain>
    </source>
</reference>
<name>A0AA41V5U3_PAPNU</name>
<dbReference type="AlphaFoldDB" id="A0AA41V5U3"/>